<proteinExistence type="predicted"/>
<dbReference type="EMBL" id="BMGP01000005">
    <property type="protein sequence ID" value="GGF33856.1"/>
    <property type="molecule type" value="Genomic_DNA"/>
</dbReference>
<evidence type="ECO:0000313" key="3">
    <source>
        <dbReference type="Proteomes" id="UP000598775"/>
    </source>
</evidence>
<dbReference type="RefSeq" id="WP_188679350.1">
    <property type="nucleotide sequence ID" value="NZ_BMGP01000005.1"/>
</dbReference>
<accession>A0A917BCZ1</accession>
<dbReference type="InterPro" id="IPR008579">
    <property type="entry name" value="UGlyAH_Cupin_dom"/>
</dbReference>
<name>A0A917BCZ1_9MICO</name>
<reference evidence="2 3" key="1">
    <citation type="journal article" date="2014" name="Int. J. Syst. Evol. Microbiol.">
        <title>Complete genome sequence of Corynebacterium casei LMG S-19264T (=DSM 44701T), isolated from a smear-ripened cheese.</title>
        <authorList>
            <consortium name="US DOE Joint Genome Institute (JGI-PGF)"/>
            <person name="Walter F."/>
            <person name="Albersmeier A."/>
            <person name="Kalinowski J."/>
            <person name="Ruckert C."/>
        </authorList>
    </citation>
    <scope>NUCLEOTIDE SEQUENCE [LARGE SCALE GENOMIC DNA]</scope>
    <source>
        <strain evidence="2 3">CGMCC 1.12976</strain>
    </source>
</reference>
<dbReference type="Pfam" id="PF05899">
    <property type="entry name" value="Cupin_3"/>
    <property type="match status" value="1"/>
</dbReference>
<dbReference type="Proteomes" id="UP000598775">
    <property type="component" value="Unassembled WGS sequence"/>
</dbReference>
<evidence type="ECO:0000313" key="2">
    <source>
        <dbReference type="EMBL" id="GGF33856.1"/>
    </source>
</evidence>
<gene>
    <name evidence="2" type="ORF">GCM10011399_28790</name>
</gene>
<dbReference type="InterPro" id="IPR011051">
    <property type="entry name" value="RmlC_Cupin_sf"/>
</dbReference>
<dbReference type="Gene3D" id="2.60.120.10">
    <property type="entry name" value="Jelly Rolls"/>
    <property type="match status" value="1"/>
</dbReference>
<dbReference type="AlphaFoldDB" id="A0A917BCZ1"/>
<protein>
    <recommendedName>
        <fullName evidence="1">(S)-ureidoglycine aminohydrolase cupin domain-containing protein</fullName>
    </recommendedName>
</protein>
<organism evidence="2 3">
    <name type="scientific">Subtercola lobariae</name>
    <dbReference type="NCBI Taxonomy" id="1588641"/>
    <lineage>
        <taxon>Bacteria</taxon>
        <taxon>Bacillati</taxon>
        <taxon>Actinomycetota</taxon>
        <taxon>Actinomycetes</taxon>
        <taxon>Micrococcales</taxon>
        <taxon>Microbacteriaceae</taxon>
        <taxon>Subtercola</taxon>
    </lineage>
</organism>
<dbReference type="SUPFAM" id="SSF51182">
    <property type="entry name" value="RmlC-like cupins"/>
    <property type="match status" value="1"/>
</dbReference>
<keyword evidence="3" id="KW-1185">Reference proteome</keyword>
<dbReference type="InterPro" id="IPR014710">
    <property type="entry name" value="RmlC-like_jellyroll"/>
</dbReference>
<comment type="caution">
    <text evidence="2">The sequence shown here is derived from an EMBL/GenBank/DDBJ whole genome shotgun (WGS) entry which is preliminary data.</text>
</comment>
<sequence length="112" mass="12203">MSGSVVPHFNAHSAEFKKFSAGEMALLYASDDGTRLAGSFKESGLHQMTMPFDEFIYIVAGSSKITVEGETFEMGVGDACYLKKGMEVTFEHSSDFHDVTVLLSDTPIEPIV</sequence>
<feature type="domain" description="(S)-ureidoglycine aminohydrolase cupin" evidence="1">
    <location>
        <begin position="43"/>
        <end position="91"/>
    </location>
</feature>
<evidence type="ECO:0000259" key="1">
    <source>
        <dbReference type="Pfam" id="PF05899"/>
    </source>
</evidence>